<dbReference type="GO" id="GO:0005654">
    <property type="term" value="C:nucleoplasm"/>
    <property type="evidence" value="ECO:0007669"/>
    <property type="project" value="TreeGrafter"/>
</dbReference>
<dbReference type="PANTHER" id="PTHR47335:SF1">
    <property type="entry name" value="UNCONVENTIONAL MYOSIN-XVI"/>
    <property type="match status" value="1"/>
</dbReference>
<evidence type="ECO:0000313" key="1">
    <source>
        <dbReference type="EMBL" id="EMP39478.1"/>
    </source>
</evidence>
<dbReference type="AlphaFoldDB" id="M7C4S7"/>
<dbReference type="GO" id="GO:0016459">
    <property type="term" value="C:myosin complex"/>
    <property type="evidence" value="ECO:0007669"/>
    <property type="project" value="TreeGrafter"/>
</dbReference>
<dbReference type="GO" id="GO:0043491">
    <property type="term" value="P:phosphatidylinositol 3-kinase/protein kinase B signal transduction"/>
    <property type="evidence" value="ECO:0007669"/>
    <property type="project" value="TreeGrafter"/>
</dbReference>
<proteinExistence type="predicted"/>
<keyword evidence="2" id="KW-1185">Reference proteome</keyword>
<accession>M7C4S7</accession>
<gene>
    <name evidence="1" type="ORF">UY3_03258</name>
</gene>
<protein>
    <submittedName>
        <fullName evidence="1">Myosin-XVI</fullName>
    </submittedName>
</protein>
<dbReference type="PANTHER" id="PTHR47335">
    <property type="entry name" value="UNCONVENTIONAL MYOSIN-XVI"/>
    <property type="match status" value="1"/>
</dbReference>
<evidence type="ECO:0000313" key="2">
    <source>
        <dbReference type="Proteomes" id="UP000031443"/>
    </source>
</evidence>
<sequence>MRCDQIKAYYEREKAFQKQEGHVKKLKHGKNHRVHFNLAVMIQDAIIHHDDKEECTELFGNHLNNCGTRKSPQQLWQWLLASLSGFKQYPESSKLV</sequence>
<name>M7C4S7_CHEMY</name>
<organism evidence="1 2">
    <name type="scientific">Chelonia mydas</name>
    <name type="common">Green sea-turtle</name>
    <name type="synonym">Chelonia agassizi</name>
    <dbReference type="NCBI Taxonomy" id="8469"/>
    <lineage>
        <taxon>Eukaryota</taxon>
        <taxon>Metazoa</taxon>
        <taxon>Chordata</taxon>
        <taxon>Craniata</taxon>
        <taxon>Vertebrata</taxon>
        <taxon>Euteleostomi</taxon>
        <taxon>Archelosauria</taxon>
        <taxon>Testudinata</taxon>
        <taxon>Testudines</taxon>
        <taxon>Cryptodira</taxon>
        <taxon>Durocryptodira</taxon>
        <taxon>Americhelydia</taxon>
        <taxon>Chelonioidea</taxon>
        <taxon>Cheloniidae</taxon>
        <taxon>Chelonia</taxon>
    </lineage>
</organism>
<dbReference type="InterPro" id="IPR052838">
    <property type="entry name" value="Myosin-XVI"/>
</dbReference>
<dbReference type="EMBL" id="KB516472">
    <property type="protein sequence ID" value="EMP39478.1"/>
    <property type="molecule type" value="Genomic_DNA"/>
</dbReference>
<dbReference type="GO" id="GO:2000134">
    <property type="term" value="P:negative regulation of G1/S transition of mitotic cell cycle"/>
    <property type="evidence" value="ECO:0007669"/>
    <property type="project" value="TreeGrafter"/>
</dbReference>
<dbReference type="GO" id="GO:0051015">
    <property type="term" value="F:actin filament binding"/>
    <property type="evidence" value="ECO:0007669"/>
    <property type="project" value="TreeGrafter"/>
</dbReference>
<dbReference type="Proteomes" id="UP000031443">
    <property type="component" value="Unassembled WGS sequence"/>
</dbReference>
<dbReference type="GO" id="GO:0048471">
    <property type="term" value="C:perinuclear region of cytoplasm"/>
    <property type="evidence" value="ECO:0007669"/>
    <property type="project" value="TreeGrafter"/>
</dbReference>
<dbReference type="GO" id="GO:0019903">
    <property type="term" value="F:protein phosphatase binding"/>
    <property type="evidence" value="ECO:0007669"/>
    <property type="project" value="TreeGrafter"/>
</dbReference>
<reference evidence="2" key="1">
    <citation type="journal article" date="2013" name="Nat. Genet.">
        <title>The draft genomes of soft-shell turtle and green sea turtle yield insights into the development and evolution of the turtle-specific body plan.</title>
        <authorList>
            <person name="Wang Z."/>
            <person name="Pascual-Anaya J."/>
            <person name="Zadissa A."/>
            <person name="Li W."/>
            <person name="Niimura Y."/>
            <person name="Huang Z."/>
            <person name="Li C."/>
            <person name="White S."/>
            <person name="Xiong Z."/>
            <person name="Fang D."/>
            <person name="Wang B."/>
            <person name="Ming Y."/>
            <person name="Chen Y."/>
            <person name="Zheng Y."/>
            <person name="Kuraku S."/>
            <person name="Pignatelli M."/>
            <person name="Herrero J."/>
            <person name="Beal K."/>
            <person name="Nozawa M."/>
            <person name="Li Q."/>
            <person name="Wang J."/>
            <person name="Zhang H."/>
            <person name="Yu L."/>
            <person name="Shigenobu S."/>
            <person name="Wang J."/>
            <person name="Liu J."/>
            <person name="Flicek P."/>
            <person name="Searle S."/>
            <person name="Wang J."/>
            <person name="Kuratani S."/>
            <person name="Yin Y."/>
            <person name="Aken B."/>
            <person name="Zhang G."/>
            <person name="Irie N."/>
        </authorList>
    </citation>
    <scope>NUCLEOTIDE SEQUENCE [LARGE SCALE GENOMIC DNA]</scope>
</reference>
<dbReference type="GO" id="GO:0048812">
    <property type="term" value="P:neuron projection morphogenesis"/>
    <property type="evidence" value="ECO:0007669"/>
    <property type="project" value="TreeGrafter"/>
</dbReference>